<evidence type="ECO:0000256" key="1">
    <source>
        <dbReference type="ARBA" id="ARBA00007905"/>
    </source>
</evidence>
<feature type="domain" description="NADP-dependent oxidoreductase" evidence="7">
    <location>
        <begin position="15"/>
        <end position="257"/>
    </location>
</feature>
<dbReference type="InterPro" id="IPR036812">
    <property type="entry name" value="NAD(P)_OxRdtase_dom_sf"/>
</dbReference>
<dbReference type="STRING" id="1007676.ABM34_07325"/>
<feature type="binding site" evidence="5">
    <location>
        <position position="107"/>
    </location>
    <ligand>
        <name>substrate</name>
    </ligand>
</feature>
<name>A0A0H4QJX7_9LACO</name>
<keyword evidence="2" id="KW-0521">NADP</keyword>
<sequence>MDYVTLNDGMMMPQLGLGVYQIDDQNVTKQTVMDGLKNGYRLIDTASAYFNEEGVGEGIKASGVARKDIFLTSKLWWQDYAYEDAKKGIDTSLEKLGTDYLDLYLLHQPVGDIFGAWRALEEAQKAGKIRSIGVSNMNSGRLTDLIANSSVVPSINQVEIHPFFQEKDQVEYMKSQNVTPEAWGPLAQGAHDIFNNSILKEIGEKYNKSVAQVVLRWLLQRGVVVIPKSTHEQRLIQNIDVFDFKLSDDDMNKIATLDLNKGVADYSDPDFVNMLLKLRVRN</sequence>
<evidence type="ECO:0000313" key="9">
    <source>
        <dbReference type="Proteomes" id="UP000036106"/>
    </source>
</evidence>
<dbReference type="PROSITE" id="PS00063">
    <property type="entry name" value="ALDOKETO_REDUCTASE_3"/>
    <property type="match status" value="1"/>
</dbReference>
<dbReference type="EMBL" id="CP012034">
    <property type="protein sequence ID" value="AKP67366.1"/>
    <property type="molecule type" value="Genomic_DNA"/>
</dbReference>
<gene>
    <name evidence="8" type="ORF">ABM34_07325</name>
</gene>
<protein>
    <submittedName>
        <fullName evidence="8">2,5-diketo-D-gluconic acid reductase</fullName>
    </submittedName>
</protein>
<dbReference type="InterPro" id="IPR023210">
    <property type="entry name" value="NADP_OxRdtase_dom"/>
</dbReference>
<dbReference type="Proteomes" id="UP000036106">
    <property type="component" value="Chromosome"/>
</dbReference>
<dbReference type="KEGG" id="lgn:ABM34_07325"/>
<dbReference type="GO" id="GO:0016616">
    <property type="term" value="F:oxidoreductase activity, acting on the CH-OH group of donors, NAD or NADP as acceptor"/>
    <property type="evidence" value="ECO:0007669"/>
    <property type="project" value="UniProtKB-ARBA"/>
</dbReference>
<evidence type="ECO:0000256" key="3">
    <source>
        <dbReference type="ARBA" id="ARBA00023002"/>
    </source>
</evidence>
<dbReference type="CDD" id="cd19133">
    <property type="entry name" value="AKR_AKR5F1"/>
    <property type="match status" value="1"/>
</dbReference>
<dbReference type="AlphaFoldDB" id="A0A0H4QJX7"/>
<dbReference type="RefSeq" id="WP_048704636.1">
    <property type="nucleotide sequence ID" value="NZ_CP012034.1"/>
</dbReference>
<dbReference type="SUPFAM" id="SSF51430">
    <property type="entry name" value="NAD(P)-linked oxidoreductase"/>
    <property type="match status" value="1"/>
</dbReference>
<evidence type="ECO:0000256" key="5">
    <source>
        <dbReference type="PIRSR" id="PIRSR000097-2"/>
    </source>
</evidence>
<keyword evidence="9" id="KW-1185">Reference proteome</keyword>
<dbReference type="PIRSF" id="PIRSF000097">
    <property type="entry name" value="AKR"/>
    <property type="match status" value="1"/>
</dbReference>
<dbReference type="InterPro" id="IPR020471">
    <property type="entry name" value="AKR"/>
</dbReference>
<evidence type="ECO:0000256" key="4">
    <source>
        <dbReference type="PIRSR" id="PIRSR000097-1"/>
    </source>
</evidence>
<evidence type="ECO:0000259" key="7">
    <source>
        <dbReference type="Pfam" id="PF00248"/>
    </source>
</evidence>
<dbReference type="Pfam" id="PF00248">
    <property type="entry name" value="Aldo_ket_red"/>
    <property type="match status" value="1"/>
</dbReference>
<evidence type="ECO:0000256" key="6">
    <source>
        <dbReference type="PIRSR" id="PIRSR000097-3"/>
    </source>
</evidence>
<organism evidence="8 9">
    <name type="scientific">Companilactobacillus ginsenosidimutans</name>
    <dbReference type="NCBI Taxonomy" id="1007676"/>
    <lineage>
        <taxon>Bacteria</taxon>
        <taxon>Bacillati</taxon>
        <taxon>Bacillota</taxon>
        <taxon>Bacilli</taxon>
        <taxon>Lactobacillales</taxon>
        <taxon>Lactobacillaceae</taxon>
        <taxon>Companilactobacillus</taxon>
    </lineage>
</organism>
<dbReference type="OrthoDB" id="9804790at2"/>
<dbReference type="PROSITE" id="PS00798">
    <property type="entry name" value="ALDOKETO_REDUCTASE_1"/>
    <property type="match status" value="1"/>
</dbReference>
<comment type="similarity">
    <text evidence="1">Belongs to the aldo/keto reductase family.</text>
</comment>
<reference evidence="9" key="1">
    <citation type="submission" date="2015-07" db="EMBL/GenBank/DDBJ databases">
        <title>Lactobacillus ginsenosidimutans/EMML 3141/ whole genome sequencing.</title>
        <authorList>
            <person name="Kim M.K."/>
            <person name="Im W.-T."/>
            <person name="Srinivasan S."/>
            <person name="Lee J.-J."/>
        </authorList>
    </citation>
    <scope>NUCLEOTIDE SEQUENCE [LARGE SCALE GENOMIC DNA]</scope>
    <source>
        <strain evidence="9">EMML 3041</strain>
    </source>
</reference>
<feature type="active site" description="Proton donor" evidence="4">
    <location>
        <position position="49"/>
    </location>
</feature>
<keyword evidence="3" id="KW-0560">Oxidoreductase</keyword>
<evidence type="ECO:0000313" key="8">
    <source>
        <dbReference type="EMBL" id="AKP67366.1"/>
    </source>
</evidence>
<dbReference type="Gene3D" id="3.20.20.100">
    <property type="entry name" value="NADP-dependent oxidoreductase domain"/>
    <property type="match status" value="1"/>
</dbReference>
<dbReference type="FunFam" id="3.20.20.100:FF:000015">
    <property type="entry name" value="Oxidoreductase, aldo/keto reductase family"/>
    <property type="match status" value="1"/>
</dbReference>
<dbReference type="PATRIC" id="fig|1007676.4.peg.1470"/>
<evidence type="ECO:0000256" key="2">
    <source>
        <dbReference type="ARBA" id="ARBA00022857"/>
    </source>
</evidence>
<feature type="site" description="Lowers pKa of active site Tyr" evidence="6">
    <location>
        <position position="74"/>
    </location>
</feature>
<accession>A0A0H4QJX7</accession>
<dbReference type="PANTHER" id="PTHR43827:SF3">
    <property type="entry name" value="NADP-DEPENDENT OXIDOREDUCTASE DOMAIN-CONTAINING PROTEIN"/>
    <property type="match status" value="1"/>
</dbReference>
<proteinExistence type="inferred from homology"/>
<dbReference type="PANTHER" id="PTHR43827">
    <property type="entry name" value="2,5-DIKETO-D-GLUCONIC ACID REDUCTASE"/>
    <property type="match status" value="1"/>
</dbReference>
<dbReference type="PRINTS" id="PR00069">
    <property type="entry name" value="ALDKETRDTASE"/>
</dbReference>
<dbReference type="InterPro" id="IPR018170">
    <property type="entry name" value="Aldo/ket_reductase_CS"/>
</dbReference>